<accession>A0A8E0QZ08</accession>
<dbReference type="Pfam" id="PF00083">
    <property type="entry name" value="Sugar_tr"/>
    <property type="match status" value="1"/>
</dbReference>
<comment type="caution">
    <text evidence="9">The sequence shown here is derived from an EMBL/GenBank/DDBJ whole genome shotgun (WGS) entry which is preliminary data.</text>
</comment>
<dbReference type="InterPro" id="IPR036259">
    <property type="entry name" value="MFS_trans_sf"/>
</dbReference>
<dbReference type="PANTHER" id="PTHR48022">
    <property type="entry name" value="PLASTIDIC GLUCOSE TRANSPORTER 4"/>
    <property type="match status" value="1"/>
</dbReference>
<gene>
    <name evidence="9" type="ORF">Aud_007801</name>
</gene>
<feature type="transmembrane region" description="Helical" evidence="7">
    <location>
        <begin position="40"/>
        <end position="59"/>
    </location>
</feature>
<evidence type="ECO:0000256" key="6">
    <source>
        <dbReference type="ARBA" id="ARBA00023136"/>
    </source>
</evidence>
<dbReference type="PROSITE" id="PS50850">
    <property type="entry name" value="MFS"/>
    <property type="match status" value="1"/>
</dbReference>
<dbReference type="InterPro" id="IPR020846">
    <property type="entry name" value="MFS_dom"/>
</dbReference>
<comment type="similarity">
    <text evidence="2">Belongs to the major facilitator superfamily. Sugar transporter (TC 2.A.1.1) family.</text>
</comment>
<dbReference type="PANTHER" id="PTHR48022:SF3">
    <property type="entry name" value="HEXOSE TRANSPORTER PROTEIN (AFU_ORTHOLOGUE AFUA_8G04480)-RELATED"/>
    <property type="match status" value="1"/>
</dbReference>
<feature type="transmembrane region" description="Helical" evidence="7">
    <location>
        <begin position="185"/>
        <end position="206"/>
    </location>
</feature>
<evidence type="ECO:0000256" key="5">
    <source>
        <dbReference type="ARBA" id="ARBA00022989"/>
    </source>
</evidence>
<sequence>MGNQAMASPDPTIASKTAAEAERAVISSSTDRAWYHQPHLVYLNYIIISLVLFSSANGYDGSLMNGLQALDQWNLFMDYPTGAKLGWINAISLLGSGVASPGAAWVANRFGRKPGIYGGYIFFDTRLGAADRLSERDSLLAGPSIPHPSYRGLVNSLFMTGWYVGGSVSGWVIFAVRTYSSSWSWRLPSLLQALLPVVALPGLLLAPESPRWLISQGREDEAYAILMRYHAAGRRSSLVDAEFQEIRATIRAEQDAHGGASYAEMFSTPGNRHRLIISLSLGFFAQWVGNGVISYYLALILDTVGVTSVRDQTLISAFLQMWNLLFAVVGSLLIDRFGRRPLFLSSAMIMLVSYVLVTALSGSFAMTRHAATGGAVIPFLFIFFAGYGVALTPLLTAYPCEIWSFRLRSRGLAVTWMSTVCASFFNIFVNPIALEAIAWKYYLIFVAVLLLFGVTAYFLYPETKGYTLEQIAVIFDGRTNPLDDIETEPKSLDTAEDSKGVTLAIHQETT</sequence>
<evidence type="ECO:0000256" key="2">
    <source>
        <dbReference type="ARBA" id="ARBA00010992"/>
    </source>
</evidence>
<evidence type="ECO:0000259" key="8">
    <source>
        <dbReference type="PROSITE" id="PS50850"/>
    </source>
</evidence>
<dbReference type="FunFam" id="1.20.1250.20:FF:000134">
    <property type="entry name" value="MFS sugar transporter protein"/>
    <property type="match status" value="1"/>
</dbReference>
<comment type="subcellular location">
    <subcellularLocation>
        <location evidence="1">Membrane</location>
        <topology evidence="1">Multi-pass membrane protein</topology>
    </subcellularLocation>
</comment>
<proteinExistence type="inferred from homology"/>
<keyword evidence="5 7" id="KW-1133">Transmembrane helix</keyword>
<evidence type="ECO:0000313" key="9">
    <source>
        <dbReference type="EMBL" id="GIC91358.1"/>
    </source>
</evidence>
<evidence type="ECO:0000256" key="3">
    <source>
        <dbReference type="ARBA" id="ARBA00022448"/>
    </source>
</evidence>
<organism evidence="9 10">
    <name type="scientific">Aspergillus udagawae</name>
    <dbReference type="NCBI Taxonomy" id="91492"/>
    <lineage>
        <taxon>Eukaryota</taxon>
        <taxon>Fungi</taxon>
        <taxon>Dikarya</taxon>
        <taxon>Ascomycota</taxon>
        <taxon>Pezizomycotina</taxon>
        <taxon>Eurotiomycetes</taxon>
        <taxon>Eurotiomycetidae</taxon>
        <taxon>Eurotiales</taxon>
        <taxon>Aspergillaceae</taxon>
        <taxon>Aspergillus</taxon>
        <taxon>Aspergillus subgen. Fumigati</taxon>
    </lineage>
</organism>
<feature type="transmembrane region" description="Helical" evidence="7">
    <location>
        <begin position="410"/>
        <end position="429"/>
    </location>
</feature>
<dbReference type="GeneID" id="66995278"/>
<dbReference type="SUPFAM" id="SSF103473">
    <property type="entry name" value="MFS general substrate transporter"/>
    <property type="match status" value="1"/>
</dbReference>
<dbReference type="InterPro" id="IPR005829">
    <property type="entry name" value="Sugar_transporter_CS"/>
</dbReference>
<feature type="transmembrane region" description="Helical" evidence="7">
    <location>
        <begin position="85"/>
        <end position="107"/>
    </location>
</feature>
<name>A0A8E0QZ08_9EURO</name>
<reference evidence="9" key="1">
    <citation type="journal article" date="2015" name="Genome Announc.">
        <title>Draft Genome Sequence of the Pathogenic Filamentous Fungus Aspergillus udagawae Strain IFM 46973T.</title>
        <authorList>
            <person name="Kusuya Y."/>
            <person name="Takahashi-Nakaguchi A."/>
            <person name="Takahashi H."/>
            <person name="Yaguchi T."/>
        </authorList>
    </citation>
    <scope>NUCLEOTIDE SEQUENCE</scope>
    <source>
        <strain evidence="9">IFM 46973</strain>
    </source>
</reference>
<dbReference type="GO" id="GO:0005351">
    <property type="term" value="F:carbohydrate:proton symporter activity"/>
    <property type="evidence" value="ECO:0007669"/>
    <property type="project" value="TreeGrafter"/>
</dbReference>
<dbReference type="GO" id="GO:0016020">
    <property type="term" value="C:membrane"/>
    <property type="evidence" value="ECO:0007669"/>
    <property type="project" value="UniProtKB-SubCell"/>
</dbReference>
<evidence type="ECO:0000313" key="10">
    <source>
        <dbReference type="Proteomes" id="UP000036893"/>
    </source>
</evidence>
<dbReference type="Gene3D" id="1.20.1250.20">
    <property type="entry name" value="MFS general substrate transporter like domains"/>
    <property type="match status" value="2"/>
</dbReference>
<dbReference type="PROSITE" id="PS00216">
    <property type="entry name" value="SUGAR_TRANSPORT_1"/>
    <property type="match status" value="1"/>
</dbReference>
<feature type="domain" description="Major facilitator superfamily (MFS) profile" evidence="8">
    <location>
        <begin position="275"/>
        <end position="510"/>
    </location>
</feature>
<keyword evidence="3" id="KW-0813">Transport</keyword>
<evidence type="ECO:0000256" key="1">
    <source>
        <dbReference type="ARBA" id="ARBA00004141"/>
    </source>
</evidence>
<dbReference type="Proteomes" id="UP000036893">
    <property type="component" value="Unassembled WGS sequence"/>
</dbReference>
<dbReference type="AlphaFoldDB" id="A0A8E0QZ08"/>
<keyword evidence="6 7" id="KW-0472">Membrane</keyword>
<feature type="transmembrane region" description="Helical" evidence="7">
    <location>
        <begin position="275"/>
        <end position="301"/>
    </location>
</feature>
<protein>
    <recommendedName>
        <fullName evidence="8">Major facilitator superfamily (MFS) profile domain-containing protein</fullName>
    </recommendedName>
</protein>
<dbReference type="RefSeq" id="XP_043148624.1">
    <property type="nucleotide sequence ID" value="XM_043292689.1"/>
</dbReference>
<dbReference type="InterPro" id="IPR005828">
    <property type="entry name" value="MFS_sugar_transport-like"/>
</dbReference>
<feature type="transmembrane region" description="Helical" evidence="7">
    <location>
        <begin position="376"/>
        <end position="398"/>
    </location>
</feature>
<evidence type="ECO:0000256" key="4">
    <source>
        <dbReference type="ARBA" id="ARBA00022692"/>
    </source>
</evidence>
<feature type="transmembrane region" description="Helical" evidence="7">
    <location>
        <begin position="157"/>
        <end position="179"/>
    </location>
</feature>
<keyword evidence="4 7" id="KW-0812">Transmembrane</keyword>
<feature type="transmembrane region" description="Helical" evidence="7">
    <location>
        <begin position="341"/>
        <end position="364"/>
    </location>
</feature>
<dbReference type="EMBL" id="BBXM02000006">
    <property type="protein sequence ID" value="GIC91358.1"/>
    <property type="molecule type" value="Genomic_DNA"/>
</dbReference>
<feature type="transmembrane region" description="Helical" evidence="7">
    <location>
        <begin position="441"/>
        <end position="460"/>
    </location>
</feature>
<reference evidence="9" key="2">
    <citation type="submission" date="2021-01" db="EMBL/GenBank/DDBJ databases">
        <title>Pan-genome distribution and transcriptional activeness of fungal secondary metabolism genes in Aspergillus section Fumigati.</title>
        <authorList>
            <person name="Takahashi H."/>
            <person name="Umemura M."/>
            <person name="Ninomiya A."/>
            <person name="Kusuya Y."/>
            <person name="Urayama S."/>
            <person name="Shimizu M."/>
            <person name="Watanabe A."/>
            <person name="Kamei K."/>
            <person name="Yaguchi T."/>
            <person name="Hagiwara D."/>
        </authorList>
    </citation>
    <scope>NUCLEOTIDE SEQUENCE</scope>
    <source>
        <strain evidence="9">IFM 46973</strain>
    </source>
</reference>
<evidence type="ECO:0000256" key="7">
    <source>
        <dbReference type="SAM" id="Phobius"/>
    </source>
</evidence>
<feature type="transmembrane region" description="Helical" evidence="7">
    <location>
        <begin position="313"/>
        <end position="334"/>
    </location>
</feature>
<dbReference type="InterPro" id="IPR050360">
    <property type="entry name" value="MFS_Sugar_Transporters"/>
</dbReference>